<evidence type="ECO:0000313" key="5">
    <source>
        <dbReference type="Proteomes" id="UP000004754"/>
    </source>
</evidence>
<dbReference type="InterPro" id="IPR001647">
    <property type="entry name" value="HTH_TetR"/>
</dbReference>
<evidence type="ECO:0000256" key="2">
    <source>
        <dbReference type="PROSITE-ProRule" id="PRU00335"/>
    </source>
</evidence>
<gene>
    <name evidence="4" type="ORF">HMP0721_2381</name>
</gene>
<dbReference type="Proteomes" id="UP000004754">
    <property type="component" value="Unassembled WGS sequence"/>
</dbReference>
<reference evidence="4 5" key="1">
    <citation type="submission" date="2010-12" db="EMBL/GenBank/DDBJ databases">
        <authorList>
            <person name="Muzny D."/>
            <person name="Qin X."/>
            <person name="Deng J."/>
            <person name="Jiang H."/>
            <person name="Liu Y."/>
            <person name="Qu J."/>
            <person name="Song X.-Z."/>
            <person name="Zhang L."/>
            <person name="Thornton R."/>
            <person name="Coyle M."/>
            <person name="Francisco L."/>
            <person name="Jackson L."/>
            <person name="Javaid M."/>
            <person name="Korchina V."/>
            <person name="Kovar C."/>
            <person name="Mata R."/>
            <person name="Mathew T."/>
            <person name="Ngo R."/>
            <person name="Nguyen L."/>
            <person name="Nguyen N."/>
            <person name="Okwuonu G."/>
            <person name="Ongeri F."/>
            <person name="Pham C."/>
            <person name="Simmons D."/>
            <person name="Wilczek-Boney K."/>
            <person name="Hale W."/>
            <person name="Jakkamsetti A."/>
            <person name="Pham P."/>
            <person name="Ruth R."/>
            <person name="San Lucas F."/>
            <person name="Warren J."/>
            <person name="Zhang J."/>
            <person name="Zhao Z."/>
            <person name="Zhou C."/>
            <person name="Zhu D."/>
            <person name="Lee S."/>
            <person name="Bess C."/>
            <person name="Blankenburg K."/>
            <person name="Forbes L."/>
            <person name="Fu Q."/>
            <person name="Gubbala S."/>
            <person name="Hirani K."/>
            <person name="Jayaseelan J.C."/>
            <person name="Lara F."/>
            <person name="Munidasa M."/>
            <person name="Palculict T."/>
            <person name="Patil S."/>
            <person name="Pu L.-L."/>
            <person name="Saada N."/>
            <person name="Tang L."/>
            <person name="Weissenberger G."/>
            <person name="Zhu Y."/>
            <person name="Hemphill L."/>
            <person name="Shang Y."/>
            <person name="Youmans B."/>
            <person name="Ayvaz T."/>
            <person name="Ross M."/>
            <person name="Santibanez J."/>
            <person name="Aqrawi P."/>
            <person name="Gross S."/>
            <person name="Joshi V."/>
            <person name="Fowler G."/>
            <person name="Nazareth L."/>
            <person name="Reid J."/>
            <person name="Worley K."/>
            <person name="Petrosino J."/>
            <person name="Highlander S."/>
            <person name="Gibbs R."/>
        </authorList>
    </citation>
    <scope>NUCLEOTIDE SEQUENCE [LARGE SCALE GENOMIC DNA]</scope>
    <source>
        <strain evidence="4 5">ATCC 23263</strain>
    </source>
</reference>
<evidence type="ECO:0000259" key="3">
    <source>
        <dbReference type="PROSITE" id="PS50977"/>
    </source>
</evidence>
<evidence type="ECO:0000313" key="4">
    <source>
        <dbReference type="EMBL" id="EFV00564.1"/>
    </source>
</evidence>
<dbReference type="eggNOG" id="COG1309">
    <property type="taxonomic scope" value="Bacteria"/>
</dbReference>
<name>E6MK45_9FIRM</name>
<feature type="DNA-binding region" description="H-T-H motif" evidence="2">
    <location>
        <begin position="35"/>
        <end position="54"/>
    </location>
</feature>
<dbReference type="SUPFAM" id="SSF46689">
    <property type="entry name" value="Homeodomain-like"/>
    <property type="match status" value="1"/>
</dbReference>
<dbReference type="AlphaFoldDB" id="E6MK45"/>
<feature type="domain" description="HTH tetR-type" evidence="3">
    <location>
        <begin position="12"/>
        <end position="72"/>
    </location>
</feature>
<protein>
    <submittedName>
        <fullName evidence="4">Transcriptional regulator, TetR family</fullName>
    </submittedName>
</protein>
<dbReference type="RefSeq" id="WP_006599802.1">
    <property type="nucleotide sequence ID" value="NZ_GL622359.1"/>
</dbReference>
<keyword evidence="5" id="KW-1185">Reference proteome</keyword>
<keyword evidence="1 2" id="KW-0238">DNA-binding</keyword>
<dbReference type="HOGENOM" id="CLU_087539_0_3_9"/>
<evidence type="ECO:0000256" key="1">
    <source>
        <dbReference type="ARBA" id="ARBA00023125"/>
    </source>
</evidence>
<sequence>MPETTARDLRVQKTLAAIHSAIKAMILEMDPAAITVKALAERAQIHRKTFYLHYTCIEALFEDLLLGLAEDYYAAIDTLPPDAPFAEVNRVFFTFMARQEPYVEKMVCTPAYQAFTDTLFTAIREHNRARHNPYAAYPEDEQHLINTYLCIGSLNLYRQWVADGKRVPLERLIALSGQLFYDDINAIRQK</sequence>
<dbReference type="GO" id="GO:0003677">
    <property type="term" value="F:DNA binding"/>
    <property type="evidence" value="ECO:0007669"/>
    <property type="project" value="UniProtKB-UniRule"/>
</dbReference>
<organism evidence="4 5">
    <name type="scientific">Pseudoramibacter alactolyticus ATCC 23263</name>
    <dbReference type="NCBI Taxonomy" id="887929"/>
    <lineage>
        <taxon>Bacteria</taxon>
        <taxon>Bacillati</taxon>
        <taxon>Bacillota</taxon>
        <taxon>Clostridia</taxon>
        <taxon>Eubacteriales</taxon>
        <taxon>Eubacteriaceae</taxon>
        <taxon>Pseudoramibacter</taxon>
    </lineage>
</organism>
<accession>E6MK45</accession>
<comment type="caution">
    <text evidence="4">The sequence shown here is derived from an EMBL/GenBank/DDBJ whole genome shotgun (WGS) entry which is preliminary data.</text>
</comment>
<dbReference type="EMBL" id="AEQN01000033">
    <property type="protein sequence ID" value="EFV00564.1"/>
    <property type="molecule type" value="Genomic_DNA"/>
</dbReference>
<dbReference type="STRING" id="887929.HMP0721_2381"/>
<dbReference type="Gene3D" id="1.10.357.10">
    <property type="entry name" value="Tetracycline Repressor, domain 2"/>
    <property type="match status" value="1"/>
</dbReference>
<proteinExistence type="predicted"/>
<dbReference type="PROSITE" id="PS50977">
    <property type="entry name" value="HTH_TETR_2"/>
    <property type="match status" value="1"/>
</dbReference>
<dbReference type="InterPro" id="IPR009057">
    <property type="entry name" value="Homeodomain-like_sf"/>
</dbReference>
<dbReference type="OrthoDB" id="9810250at2"/>